<dbReference type="InterPro" id="IPR036890">
    <property type="entry name" value="HATPase_C_sf"/>
</dbReference>
<dbReference type="InterPro" id="IPR004358">
    <property type="entry name" value="Sig_transdc_His_kin-like_C"/>
</dbReference>
<evidence type="ECO:0000259" key="4">
    <source>
        <dbReference type="PROSITE" id="PS50109"/>
    </source>
</evidence>
<dbReference type="InterPro" id="IPR000595">
    <property type="entry name" value="cNMP-bd_dom"/>
</dbReference>
<dbReference type="InterPro" id="IPR005467">
    <property type="entry name" value="His_kinase_dom"/>
</dbReference>
<evidence type="ECO:0000256" key="3">
    <source>
        <dbReference type="ARBA" id="ARBA00022553"/>
    </source>
</evidence>
<evidence type="ECO:0000313" key="6">
    <source>
        <dbReference type="Proteomes" id="UP000324611"/>
    </source>
</evidence>
<dbReference type="CDD" id="cd00038">
    <property type="entry name" value="CAP_ED"/>
    <property type="match status" value="1"/>
</dbReference>
<feature type="domain" description="Histidine kinase" evidence="4">
    <location>
        <begin position="291"/>
        <end position="468"/>
    </location>
</feature>
<dbReference type="InterPro" id="IPR036097">
    <property type="entry name" value="HisK_dim/P_sf"/>
</dbReference>
<dbReference type="Proteomes" id="UP000324611">
    <property type="component" value="Unassembled WGS sequence"/>
</dbReference>
<comment type="caution">
    <text evidence="5">The sequence shown here is derived from an EMBL/GenBank/DDBJ whole genome shotgun (WGS) entry which is preliminary data.</text>
</comment>
<gene>
    <name evidence="5" type="ORF">F0L74_26745</name>
</gene>
<keyword evidence="6" id="KW-1185">Reference proteome</keyword>
<dbReference type="InterPro" id="IPR018490">
    <property type="entry name" value="cNMP-bd_dom_sf"/>
</dbReference>
<dbReference type="AlphaFoldDB" id="A0A5B2VMT1"/>
<dbReference type="SMART" id="SM00387">
    <property type="entry name" value="HATPase_c"/>
    <property type="match status" value="1"/>
</dbReference>
<dbReference type="SUPFAM" id="SSF55874">
    <property type="entry name" value="ATPase domain of HSP90 chaperone/DNA topoisomerase II/histidine kinase"/>
    <property type="match status" value="1"/>
</dbReference>
<dbReference type="Pfam" id="PF00027">
    <property type="entry name" value="cNMP_binding"/>
    <property type="match status" value="1"/>
</dbReference>
<dbReference type="Gene3D" id="1.10.287.130">
    <property type="match status" value="1"/>
</dbReference>
<proteinExistence type="predicted"/>
<name>A0A5B2VMT1_9BACT</name>
<dbReference type="InterPro" id="IPR014710">
    <property type="entry name" value="RmlC-like_jellyroll"/>
</dbReference>
<dbReference type="Gene3D" id="2.60.120.10">
    <property type="entry name" value="Jelly Rolls"/>
    <property type="match status" value="1"/>
</dbReference>
<dbReference type="PANTHER" id="PTHR43065">
    <property type="entry name" value="SENSOR HISTIDINE KINASE"/>
    <property type="match status" value="1"/>
</dbReference>
<organism evidence="5 6">
    <name type="scientific">Chitinophaga agrisoli</name>
    <dbReference type="NCBI Taxonomy" id="2607653"/>
    <lineage>
        <taxon>Bacteria</taxon>
        <taxon>Pseudomonadati</taxon>
        <taxon>Bacteroidota</taxon>
        <taxon>Chitinophagia</taxon>
        <taxon>Chitinophagales</taxon>
        <taxon>Chitinophagaceae</taxon>
        <taxon>Chitinophaga</taxon>
    </lineage>
</organism>
<protein>
    <recommendedName>
        <fullName evidence="2">histidine kinase</fullName>
        <ecNumber evidence="2">2.7.13.3</ecNumber>
    </recommendedName>
</protein>
<dbReference type="GO" id="GO:0000155">
    <property type="term" value="F:phosphorelay sensor kinase activity"/>
    <property type="evidence" value="ECO:0007669"/>
    <property type="project" value="InterPro"/>
</dbReference>
<dbReference type="Gene3D" id="3.30.565.10">
    <property type="entry name" value="Histidine kinase-like ATPase, C-terminal domain"/>
    <property type="match status" value="1"/>
</dbReference>
<dbReference type="PANTHER" id="PTHR43065:SF48">
    <property type="entry name" value="HISTIDINE KINASE"/>
    <property type="match status" value="1"/>
</dbReference>
<comment type="catalytic activity">
    <reaction evidence="1">
        <text>ATP + protein L-histidine = ADP + protein N-phospho-L-histidine.</text>
        <dbReference type="EC" id="2.7.13.3"/>
    </reaction>
</comment>
<evidence type="ECO:0000256" key="2">
    <source>
        <dbReference type="ARBA" id="ARBA00012438"/>
    </source>
</evidence>
<dbReference type="SUPFAM" id="SSF51206">
    <property type="entry name" value="cAMP-binding domain-like"/>
    <property type="match status" value="1"/>
</dbReference>
<dbReference type="PROSITE" id="PS50109">
    <property type="entry name" value="HIS_KIN"/>
    <property type="match status" value="1"/>
</dbReference>
<dbReference type="Pfam" id="PF02518">
    <property type="entry name" value="HATPase_c"/>
    <property type="match status" value="1"/>
</dbReference>
<dbReference type="InterPro" id="IPR003661">
    <property type="entry name" value="HisK_dim/P_dom"/>
</dbReference>
<sequence>MNPVTVEWLQSINAIKDVPAPQLQWFIDNSEHYIVPAGGFIFEEETPANRTIVIIAGRVRLYWMQGNEAREVAVLEPKAITGYLPFSRAVVANVNGEAQEDTEVLCMPKDKLYEAVRLHFELTQALVHIMSDRVRATTSYEQQHEKMMALGKLSAGLAHELNNPATAIIRGATSLKQHLKLVPETFKSIMAIRMTVEQVDSVNHHLFAILQQTERPTLTLMQRSEREDELIDWLDGYKVDNAMEIAENMVDFGFTVQHLDEFKDNIPDASLSAVFNWINENLVTERMVTDIEDASRRIESLVKSVKVFTHMDKGHDKQLTDVHSGIQNTLVLLQHRLRKGNIELVEHYDTTLPPIQAYVGELNQVWTNLIDNALDAMEPQHKGVLEIHTEKDGNNCIKVSVIDSGPGVPADIQSQVFNPFFTTKEIGKGTGLGLDIVQRIVITQHKGTVKLSSVPGRTQFSVSLPIRG</sequence>
<evidence type="ECO:0000313" key="5">
    <source>
        <dbReference type="EMBL" id="KAA2240953.1"/>
    </source>
</evidence>
<dbReference type="CDD" id="cd00082">
    <property type="entry name" value="HisKA"/>
    <property type="match status" value="1"/>
</dbReference>
<reference evidence="5 6" key="1">
    <citation type="submission" date="2019-09" db="EMBL/GenBank/DDBJ databases">
        <title>Chitinophaga ginsengihumi sp. nov., isolated from soil of ginseng rhizosphere.</title>
        <authorList>
            <person name="Lee J."/>
        </authorList>
    </citation>
    <scope>NUCLEOTIDE SEQUENCE [LARGE SCALE GENOMIC DNA]</scope>
    <source>
        <strain evidence="5 6">BN140078</strain>
    </source>
</reference>
<dbReference type="PRINTS" id="PR00344">
    <property type="entry name" value="BCTRLSENSOR"/>
</dbReference>
<evidence type="ECO:0000256" key="1">
    <source>
        <dbReference type="ARBA" id="ARBA00000085"/>
    </source>
</evidence>
<keyword evidence="3" id="KW-0597">Phosphoprotein</keyword>
<dbReference type="SUPFAM" id="SSF47384">
    <property type="entry name" value="Homodimeric domain of signal transducing histidine kinase"/>
    <property type="match status" value="1"/>
</dbReference>
<dbReference type="EC" id="2.7.13.3" evidence="2"/>
<dbReference type="EMBL" id="VUOC01000004">
    <property type="protein sequence ID" value="KAA2240953.1"/>
    <property type="molecule type" value="Genomic_DNA"/>
</dbReference>
<dbReference type="InterPro" id="IPR003594">
    <property type="entry name" value="HATPase_dom"/>
</dbReference>
<accession>A0A5B2VMT1</accession>
<reference evidence="5 6" key="2">
    <citation type="submission" date="2019-09" db="EMBL/GenBank/DDBJ databases">
        <authorList>
            <person name="Jin C."/>
        </authorList>
    </citation>
    <scope>NUCLEOTIDE SEQUENCE [LARGE SCALE GENOMIC DNA]</scope>
    <source>
        <strain evidence="5 6">BN140078</strain>
    </source>
</reference>